<dbReference type="EMBL" id="JBHMAH010000031">
    <property type="protein sequence ID" value="MFB9861537.1"/>
    <property type="molecule type" value="Genomic_DNA"/>
</dbReference>
<feature type="region of interest" description="Disordered" evidence="1">
    <location>
        <begin position="87"/>
        <end position="106"/>
    </location>
</feature>
<gene>
    <name evidence="3" type="ORF">ACFFLE_10705</name>
</gene>
<evidence type="ECO:0000256" key="1">
    <source>
        <dbReference type="SAM" id="MobiDB-lite"/>
    </source>
</evidence>
<dbReference type="InterPro" id="IPR029756">
    <property type="entry name" value="MTH1187/YkoF-like"/>
</dbReference>
<evidence type="ECO:0000313" key="4">
    <source>
        <dbReference type="Proteomes" id="UP001589740"/>
    </source>
</evidence>
<comment type="caution">
    <text evidence="3">The sequence shown here is derived from an EMBL/GenBank/DDBJ whole genome shotgun (WGS) entry which is preliminary data.</text>
</comment>
<sequence>MGNAYGSRQPVGCQFNLSVMSDDFVDVILSALEKTETAEVMMETDDVSSWVHGPISDVFAVVELIYLNAAQTGRHVAMSGTFSAGCPGAQEEDDSKTPAGSTAPRRDVAQQARCKFALYPLGTGDYMEIIQSRINTAADEGVKVSAGHGATRLDGDVRDIFNALESAFLKVQEAAGHTAMTFTLSSNSPSNR</sequence>
<dbReference type="SUPFAM" id="SSF89957">
    <property type="entry name" value="MTH1187/YkoF-like"/>
    <property type="match status" value="1"/>
</dbReference>
<feature type="domain" description="Thiamin/hydroxymethyl pyrimidine-binding YkoF putative" evidence="2">
    <location>
        <begin position="11"/>
        <end position="88"/>
    </location>
</feature>
<name>A0ABV5Z601_9STAP</name>
<proteinExistence type="predicted"/>
<feature type="domain" description="Thiamin/hydroxymethyl pyrimidine-binding YkoF putative" evidence="2">
    <location>
        <begin position="111"/>
        <end position="191"/>
    </location>
</feature>
<evidence type="ECO:0000313" key="3">
    <source>
        <dbReference type="EMBL" id="MFB9861537.1"/>
    </source>
</evidence>
<organism evidence="3 4">
    <name type="scientific">Salinicoccus siamensis</name>
    <dbReference type="NCBI Taxonomy" id="381830"/>
    <lineage>
        <taxon>Bacteria</taxon>
        <taxon>Bacillati</taxon>
        <taxon>Bacillota</taxon>
        <taxon>Bacilli</taxon>
        <taxon>Bacillales</taxon>
        <taxon>Staphylococcaceae</taxon>
        <taxon>Salinicoccus</taxon>
    </lineage>
</organism>
<evidence type="ECO:0000259" key="2">
    <source>
        <dbReference type="Pfam" id="PF07615"/>
    </source>
</evidence>
<protein>
    <submittedName>
        <fullName evidence="3">YkoF family thiamine/hydroxymethylpyrimidine-binding protein</fullName>
    </submittedName>
</protein>
<dbReference type="Pfam" id="PF07615">
    <property type="entry name" value="Ykof"/>
    <property type="match status" value="2"/>
</dbReference>
<keyword evidence="4" id="KW-1185">Reference proteome</keyword>
<dbReference type="InterPro" id="IPR011522">
    <property type="entry name" value="Thiamin/HMP-bd_put_YkoF"/>
</dbReference>
<dbReference type="RefSeq" id="WP_380571958.1">
    <property type="nucleotide sequence ID" value="NZ_JBHMAH010000031.1"/>
</dbReference>
<dbReference type="Gene3D" id="3.30.70.930">
    <property type="match status" value="2"/>
</dbReference>
<accession>A0ABV5Z601</accession>
<dbReference type="Proteomes" id="UP001589740">
    <property type="component" value="Unassembled WGS sequence"/>
</dbReference>
<reference evidence="3 4" key="1">
    <citation type="submission" date="2024-09" db="EMBL/GenBank/DDBJ databases">
        <authorList>
            <person name="Sun Q."/>
            <person name="Mori K."/>
        </authorList>
    </citation>
    <scope>NUCLEOTIDE SEQUENCE [LARGE SCALE GENOMIC DNA]</scope>
    <source>
        <strain evidence="3 4">JCM 12822</strain>
    </source>
</reference>